<accession>A0ABV9C485</accession>
<organism evidence="2 3">
    <name type="scientific">Dyella halodurans</name>
    <dbReference type="NCBI Taxonomy" id="1920171"/>
    <lineage>
        <taxon>Bacteria</taxon>
        <taxon>Pseudomonadati</taxon>
        <taxon>Pseudomonadota</taxon>
        <taxon>Gammaproteobacteria</taxon>
        <taxon>Lysobacterales</taxon>
        <taxon>Rhodanobacteraceae</taxon>
        <taxon>Dyella</taxon>
    </lineage>
</organism>
<evidence type="ECO:0000256" key="1">
    <source>
        <dbReference type="SAM" id="MobiDB-lite"/>
    </source>
</evidence>
<proteinExistence type="predicted"/>
<dbReference type="InterPro" id="IPR010870">
    <property type="entry name" value="Porin_O/P"/>
</dbReference>
<keyword evidence="3" id="KW-1185">Reference proteome</keyword>
<evidence type="ECO:0000313" key="2">
    <source>
        <dbReference type="EMBL" id="MFC4527329.1"/>
    </source>
</evidence>
<dbReference type="EMBL" id="JBHSGA010000017">
    <property type="protein sequence ID" value="MFC4527329.1"/>
    <property type="molecule type" value="Genomic_DNA"/>
</dbReference>
<gene>
    <name evidence="2" type="ORF">ACFO5W_11860</name>
</gene>
<protein>
    <submittedName>
        <fullName evidence="2">OprO/OprP family phosphate-selective porin</fullName>
    </submittedName>
</protein>
<dbReference type="SUPFAM" id="SSF56935">
    <property type="entry name" value="Porins"/>
    <property type="match status" value="1"/>
</dbReference>
<dbReference type="Gene3D" id="2.40.160.10">
    <property type="entry name" value="Porin"/>
    <property type="match status" value="1"/>
</dbReference>
<reference evidence="3" key="1">
    <citation type="journal article" date="2019" name="Int. J. Syst. Evol. Microbiol.">
        <title>The Global Catalogue of Microorganisms (GCM) 10K type strain sequencing project: providing services to taxonomists for standard genome sequencing and annotation.</title>
        <authorList>
            <consortium name="The Broad Institute Genomics Platform"/>
            <consortium name="The Broad Institute Genome Sequencing Center for Infectious Disease"/>
            <person name="Wu L."/>
            <person name="Ma J."/>
        </authorList>
    </citation>
    <scope>NUCLEOTIDE SEQUENCE [LARGE SCALE GENOMIC DNA]</scope>
    <source>
        <strain evidence="3">CCM 4481</strain>
    </source>
</reference>
<feature type="region of interest" description="Disordered" evidence="1">
    <location>
        <begin position="224"/>
        <end position="244"/>
    </location>
</feature>
<dbReference type="Pfam" id="PF07396">
    <property type="entry name" value="Porin_O_P"/>
    <property type="match status" value="1"/>
</dbReference>
<evidence type="ECO:0000313" key="3">
    <source>
        <dbReference type="Proteomes" id="UP001595961"/>
    </source>
</evidence>
<sequence length="414" mass="46964">MTKLQVDAQSPSRPARWMRRAVVLLLAWPLAGLADDYNFYSNWPTHITTSDGTDFGLAVLYQYDINRFYNDDGRFEDSSTNRRKYLGLFIRKPGLYDAIAQYDFQARQWADAFVRVRTSGFLGDDLGNVRLGYSKTPVGFEGVTSSSATTFMETALPTQAIWEGRRAGLDWAWIRPHWVINLGDYFWHKDFDGNNPGQTLAGRVAWVPINTLGHTLHLGVSASKETLDSSDDGSVPPSARLRARPEDGLSPVRLVDSGNLSYGKSIERQGFEALWIDGPWSVQGEYLQAQVDRYHGKPDFESSGYYVFTTWTLTGEARYYSDGNVADRRYNGRDLQAIRPTHPWGAVELALRYSELDLNDGAIIGGKEHDWTLGANWYIGEHLKLQANYIWAQSDRGNLQVNPRIFEMRAQVYF</sequence>
<dbReference type="Proteomes" id="UP001595961">
    <property type="component" value="Unassembled WGS sequence"/>
</dbReference>
<name>A0ABV9C485_9GAMM</name>
<dbReference type="RefSeq" id="WP_266149333.1">
    <property type="nucleotide sequence ID" value="NZ_CP064028.1"/>
</dbReference>
<dbReference type="InterPro" id="IPR023614">
    <property type="entry name" value="Porin_dom_sf"/>
</dbReference>
<comment type="caution">
    <text evidence="2">The sequence shown here is derived from an EMBL/GenBank/DDBJ whole genome shotgun (WGS) entry which is preliminary data.</text>
</comment>